<evidence type="ECO:0000313" key="1">
    <source>
        <dbReference type="EMBL" id="EPQ65646.1"/>
    </source>
</evidence>
<reference evidence="2" key="1">
    <citation type="journal article" date="2013" name="Nat. Genet.">
        <title>The wheat powdery mildew genome shows the unique evolution of an obligate biotroph.</title>
        <authorList>
            <person name="Wicker T."/>
            <person name="Oberhaensli S."/>
            <person name="Parlange F."/>
            <person name="Buchmann J.P."/>
            <person name="Shatalina M."/>
            <person name="Roffler S."/>
            <person name="Ben-David R."/>
            <person name="Dolezel J."/>
            <person name="Simkova H."/>
            <person name="Schulze-Lefert P."/>
            <person name="Spanu P.D."/>
            <person name="Bruggmann R."/>
            <person name="Amselem J."/>
            <person name="Quesneville H."/>
            <person name="Ver Loren van Themaat E."/>
            <person name="Paape T."/>
            <person name="Shimizu K.K."/>
            <person name="Keller B."/>
        </authorList>
    </citation>
    <scope>NUCLEOTIDE SEQUENCE [LARGE SCALE GENOMIC DNA]</scope>
    <source>
        <strain evidence="2">96224</strain>
    </source>
</reference>
<name>A0A656KLQ1_BLUGR</name>
<organism evidence="1 2">
    <name type="scientific">Blumeria graminis f. sp. tritici 96224</name>
    <dbReference type="NCBI Taxonomy" id="1268274"/>
    <lineage>
        <taxon>Eukaryota</taxon>
        <taxon>Fungi</taxon>
        <taxon>Dikarya</taxon>
        <taxon>Ascomycota</taxon>
        <taxon>Pezizomycotina</taxon>
        <taxon>Leotiomycetes</taxon>
        <taxon>Erysiphales</taxon>
        <taxon>Erysiphaceae</taxon>
        <taxon>Blumeria</taxon>
    </lineage>
</organism>
<sequence>MPRIEPISHLPKPQNPVSINPATTKPKIAPFAFVVLLTRIYKNLIIISKLRSQYPSPIEYILLHLMEMTLQYARRLRLAEHWPLLLRASKKRLNIPH</sequence>
<protein>
    <submittedName>
        <fullName evidence="1">Uncharacterized protein</fullName>
    </submittedName>
</protein>
<dbReference type="Proteomes" id="UP000053110">
    <property type="component" value="Unassembled WGS sequence"/>
</dbReference>
<accession>A0A656KLQ1</accession>
<proteinExistence type="predicted"/>
<dbReference type="AlphaFoldDB" id="A0A656KLQ1"/>
<gene>
    <name evidence="1" type="ORF">BGT96224_2207</name>
</gene>
<dbReference type="EMBL" id="KE375021">
    <property type="protein sequence ID" value="EPQ65646.1"/>
    <property type="molecule type" value="Genomic_DNA"/>
</dbReference>
<evidence type="ECO:0000313" key="2">
    <source>
        <dbReference type="Proteomes" id="UP000053110"/>
    </source>
</evidence>